<organism evidence="2 3">
    <name type="scientific">Dysosmobacter segnis</name>
    <dbReference type="NCBI Taxonomy" id="2763042"/>
    <lineage>
        <taxon>Bacteria</taxon>
        <taxon>Bacillati</taxon>
        <taxon>Bacillota</taxon>
        <taxon>Clostridia</taxon>
        <taxon>Eubacteriales</taxon>
        <taxon>Oscillospiraceae</taxon>
        <taxon>Dysosmobacter</taxon>
    </lineage>
</organism>
<dbReference type="EMBL" id="JACOQI010000012">
    <property type="protein sequence ID" value="MBC5771024.1"/>
    <property type="molecule type" value="Genomic_DNA"/>
</dbReference>
<dbReference type="SUPFAM" id="SSF47413">
    <property type="entry name" value="lambda repressor-like DNA-binding domains"/>
    <property type="match status" value="1"/>
</dbReference>
<evidence type="ECO:0000313" key="3">
    <source>
        <dbReference type="Proteomes" id="UP000620327"/>
    </source>
</evidence>
<gene>
    <name evidence="2" type="ORF">H8Z83_11965</name>
</gene>
<dbReference type="CDD" id="cd00093">
    <property type="entry name" value="HTH_XRE"/>
    <property type="match status" value="1"/>
</dbReference>
<sequence length="118" mass="13781">MYSISEFAGLLVKQAREEKQWDQQYLADELDIDIRTLKKIEAGKSDISFDTLSSLIHLLEISPKILFYADRTETGVEMDKIFRQLMRFSPDNIQMICDSAHYIRAWKDANGDDYPLEQ</sequence>
<protein>
    <submittedName>
        <fullName evidence="2">Helix-turn-helix transcriptional regulator</fullName>
    </submittedName>
</protein>
<dbReference type="RefSeq" id="WP_187015255.1">
    <property type="nucleotide sequence ID" value="NZ_JACOQI010000012.1"/>
</dbReference>
<dbReference type="InterPro" id="IPR010982">
    <property type="entry name" value="Lambda_DNA-bd_dom_sf"/>
</dbReference>
<reference evidence="2" key="1">
    <citation type="submission" date="2020-08" db="EMBL/GenBank/DDBJ databases">
        <title>Genome public.</title>
        <authorList>
            <person name="Liu C."/>
            <person name="Sun Q."/>
        </authorList>
    </citation>
    <scope>NUCLEOTIDE SEQUENCE</scope>
    <source>
        <strain evidence="2">BX15</strain>
    </source>
</reference>
<feature type="domain" description="HTH cro/C1-type" evidence="1">
    <location>
        <begin position="12"/>
        <end position="66"/>
    </location>
</feature>
<dbReference type="Proteomes" id="UP000620327">
    <property type="component" value="Unassembled WGS sequence"/>
</dbReference>
<dbReference type="PROSITE" id="PS50943">
    <property type="entry name" value="HTH_CROC1"/>
    <property type="match status" value="1"/>
</dbReference>
<accession>A0A923MK71</accession>
<dbReference type="InterPro" id="IPR001387">
    <property type="entry name" value="Cro/C1-type_HTH"/>
</dbReference>
<dbReference type="Gene3D" id="1.10.260.40">
    <property type="entry name" value="lambda repressor-like DNA-binding domains"/>
    <property type="match status" value="1"/>
</dbReference>
<dbReference type="AlphaFoldDB" id="A0A923MK71"/>
<dbReference type="GO" id="GO:0003677">
    <property type="term" value="F:DNA binding"/>
    <property type="evidence" value="ECO:0007669"/>
    <property type="project" value="InterPro"/>
</dbReference>
<keyword evidence="3" id="KW-1185">Reference proteome</keyword>
<evidence type="ECO:0000259" key="1">
    <source>
        <dbReference type="PROSITE" id="PS50943"/>
    </source>
</evidence>
<name>A0A923MK71_9FIRM</name>
<dbReference type="SMART" id="SM00530">
    <property type="entry name" value="HTH_XRE"/>
    <property type="match status" value="1"/>
</dbReference>
<evidence type="ECO:0000313" key="2">
    <source>
        <dbReference type="EMBL" id="MBC5771024.1"/>
    </source>
</evidence>
<dbReference type="Pfam" id="PF01381">
    <property type="entry name" value="HTH_3"/>
    <property type="match status" value="1"/>
</dbReference>
<comment type="caution">
    <text evidence="2">The sequence shown here is derived from an EMBL/GenBank/DDBJ whole genome shotgun (WGS) entry which is preliminary data.</text>
</comment>
<proteinExistence type="predicted"/>